<dbReference type="GO" id="GO:0016209">
    <property type="term" value="F:antioxidant activity"/>
    <property type="evidence" value="ECO:0007669"/>
    <property type="project" value="InterPro"/>
</dbReference>
<dbReference type="InterPro" id="IPR000866">
    <property type="entry name" value="AhpC/TSA"/>
</dbReference>
<name>A0A3B7N976_9BACT</name>
<dbReference type="AlphaFoldDB" id="A0A3B7N976"/>
<dbReference type="InterPro" id="IPR013766">
    <property type="entry name" value="Thioredoxin_domain"/>
</dbReference>
<keyword evidence="4" id="KW-0676">Redox-active center</keyword>
<feature type="domain" description="Thioredoxin" evidence="6">
    <location>
        <begin position="22"/>
        <end position="160"/>
    </location>
</feature>
<dbReference type="PANTHER" id="PTHR42852:SF6">
    <property type="entry name" value="THIOL:DISULFIDE INTERCHANGE PROTEIN DSBE"/>
    <property type="match status" value="1"/>
</dbReference>
<organism evidence="7 8">
    <name type="scientific">Paraflavitalea soli</name>
    <dbReference type="NCBI Taxonomy" id="2315862"/>
    <lineage>
        <taxon>Bacteria</taxon>
        <taxon>Pseudomonadati</taxon>
        <taxon>Bacteroidota</taxon>
        <taxon>Chitinophagia</taxon>
        <taxon>Chitinophagales</taxon>
        <taxon>Chitinophagaceae</taxon>
        <taxon>Paraflavitalea</taxon>
    </lineage>
</organism>
<dbReference type="InterPro" id="IPR050553">
    <property type="entry name" value="Thioredoxin_ResA/DsbE_sf"/>
</dbReference>
<evidence type="ECO:0000256" key="2">
    <source>
        <dbReference type="ARBA" id="ARBA00022748"/>
    </source>
</evidence>
<sequence length="160" mass="17517">MKQLLFAGLLLLAANTLVQAQPKKGEQAPDISIPNAQGKTVKLSSLKGKVVLIDFWASWCGPCRKAMPGLRTNYAAFKAKGFEIYGVSLDENKNAWKKAVAADQITWIQVNEPGGWESHTARAWNIEQLPSAFLLDKQGKIVATDPTEAQLKALLQTMLP</sequence>
<dbReference type="Proteomes" id="UP000263900">
    <property type="component" value="Chromosome"/>
</dbReference>
<dbReference type="PANTHER" id="PTHR42852">
    <property type="entry name" value="THIOL:DISULFIDE INTERCHANGE PROTEIN DSBE"/>
    <property type="match status" value="1"/>
</dbReference>
<evidence type="ECO:0000256" key="4">
    <source>
        <dbReference type="ARBA" id="ARBA00023284"/>
    </source>
</evidence>
<dbReference type="OrthoDB" id="9815205at2"/>
<dbReference type="EMBL" id="CP032157">
    <property type="protein sequence ID" value="AXY78361.1"/>
    <property type="molecule type" value="Genomic_DNA"/>
</dbReference>
<evidence type="ECO:0000313" key="8">
    <source>
        <dbReference type="Proteomes" id="UP000263900"/>
    </source>
</evidence>
<dbReference type="KEGG" id="pseg:D3H65_32150"/>
<dbReference type="InterPro" id="IPR036249">
    <property type="entry name" value="Thioredoxin-like_sf"/>
</dbReference>
<evidence type="ECO:0000259" key="6">
    <source>
        <dbReference type="PROSITE" id="PS51352"/>
    </source>
</evidence>
<protein>
    <submittedName>
        <fullName evidence="7">TlpA family protein disulfide reductase</fullName>
    </submittedName>
</protein>
<dbReference type="Gene3D" id="3.40.30.10">
    <property type="entry name" value="Glutaredoxin"/>
    <property type="match status" value="1"/>
</dbReference>
<keyword evidence="2" id="KW-0201">Cytochrome c-type biogenesis</keyword>
<keyword evidence="5" id="KW-0732">Signal</keyword>
<dbReference type="Pfam" id="PF00578">
    <property type="entry name" value="AhpC-TSA"/>
    <property type="match status" value="1"/>
</dbReference>
<dbReference type="GO" id="GO:0030313">
    <property type="term" value="C:cell envelope"/>
    <property type="evidence" value="ECO:0007669"/>
    <property type="project" value="UniProtKB-SubCell"/>
</dbReference>
<evidence type="ECO:0000256" key="3">
    <source>
        <dbReference type="ARBA" id="ARBA00023157"/>
    </source>
</evidence>
<dbReference type="GO" id="GO:0016491">
    <property type="term" value="F:oxidoreductase activity"/>
    <property type="evidence" value="ECO:0007669"/>
    <property type="project" value="InterPro"/>
</dbReference>
<dbReference type="CDD" id="cd02966">
    <property type="entry name" value="TlpA_like_family"/>
    <property type="match status" value="1"/>
</dbReference>
<dbReference type="SUPFAM" id="SSF52833">
    <property type="entry name" value="Thioredoxin-like"/>
    <property type="match status" value="1"/>
</dbReference>
<reference evidence="7 8" key="1">
    <citation type="submission" date="2018-09" db="EMBL/GenBank/DDBJ databases">
        <title>Genome sequencing of strain 6GH32-13.</title>
        <authorList>
            <person name="Weon H.-Y."/>
            <person name="Heo J."/>
            <person name="Kwon S.-W."/>
        </authorList>
    </citation>
    <scope>NUCLEOTIDE SEQUENCE [LARGE SCALE GENOMIC DNA]</scope>
    <source>
        <strain evidence="7 8">5GH32-13</strain>
    </source>
</reference>
<feature type="signal peptide" evidence="5">
    <location>
        <begin position="1"/>
        <end position="20"/>
    </location>
</feature>
<keyword evidence="8" id="KW-1185">Reference proteome</keyword>
<feature type="chain" id="PRO_5017727610" evidence="5">
    <location>
        <begin position="21"/>
        <end position="160"/>
    </location>
</feature>
<dbReference type="GO" id="GO:0017004">
    <property type="term" value="P:cytochrome complex assembly"/>
    <property type="evidence" value="ECO:0007669"/>
    <property type="project" value="UniProtKB-KW"/>
</dbReference>
<dbReference type="RefSeq" id="WP_119054233.1">
    <property type="nucleotide sequence ID" value="NZ_CP032157.1"/>
</dbReference>
<keyword evidence="3" id="KW-1015">Disulfide bond</keyword>
<evidence type="ECO:0000256" key="5">
    <source>
        <dbReference type="SAM" id="SignalP"/>
    </source>
</evidence>
<proteinExistence type="predicted"/>
<accession>A0A3B7N976</accession>
<evidence type="ECO:0000313" key="7">
    <source>
        <dbReference type="EMBL" id="AXY78361.1"/>
    </source>
</evidence>
<dbReference type="PROSITE" id="PS51352">
    <property type="entry name" value="THIOREDOXIN_2"/>
    <property type="match status" value="1"/>
</dbReference>
<gene>
    <name evidence="7" type="ORF">D3H65_32150</name>
</gene>
<comment type="subcellular location">
    <subcellularLocation>
        <location evidence="1">Cell envelope</location>
    </subcellularLocation>
</comment>
<evidence type="ECO:0000256" key="1">
    <source>
        <dbReference type="ARBA" id="ARBA00004196"/>
    </source>
</evidence>